<dbReference type="EMBL" id="JACHXD010000003">
    <property type="protein sequence ID" value="MBB3118226.1"/>
    <property type="molecule type" value="Genomic_DNA"/>
</dbReference>
<dbReference type="Proteomes" id="UP000541535">
    <property type="component" value="Unassembled WGS sequence"/>
</dbReference>
<evidence type="ECO:0000313" key="6">
    <source>
        <dbReference type="EMBL" id="MBB3118226.1"/>
    </source>
</evidence>
<feature type="transmembrane region" description="Helical" evidence="4">
    <location>
        <begin position="175"/>
        <end position="193"/>
    </location>
</feature>
<comment type="caution">
    <text evidence="6">The sequence shown here is derived from an EMBL/GenBank/DDBJ whole genome shotgun (WGS) entry which is preliminary data.</text>
</comment>
<dbReference type="InterPro" id="IPR009057">
    <property type="entry name" value="Homeodomain-like_sf"/>
</dbReference>
<accession>A0A7W5B879</accession>
<keyword evidence="3" id="KW-0804">Transcription</keyword>
<keyword evidence="4" id="KW-0812">Transmembrane</keyword>
<dbReference type="PANTHER" id="PTHR43280:SF2">
    <property type="entry name" value="HTH-TYPE TRANSCRIPTIONAL REGULATOR EXSA"/>
    <property type="match status" value="1"/>
</dbReference>
<keyword evidence="4" id="KW-0472">Membrane</keyword>
<gene>
    <name evidence="6" type="ORF">FHS03_001257</name>
</gene>
<organism evidence="6 7">
    <name type="scientific">Pseudoduganella violacea</name>
    <dbReference type="NCBI Taxonomy" id="1715466"/>
    <lineage>
        <taxon>Bacteria</taxon>
        <taxon>Pseudomonadati</taxon>
        <taxon>Pseudomonadota</taxon>
        <taxon>Betaproteobacteria</taxon>
        <taxon>Burkholderiales</taxon>
        <taxon>Oxalobacteraceae</taxon>
        <taxon>Telluria group</taxon>
        <taxon>Pseudoduganella</taxon>
    </lineage>
</organism>
<dbReference type="AlphaFoldDB" id="A0A7W5B879"/>
<dbReference type="PANTHER" id="PTHR43280">
    <property type="entry name" value="ARAC-FAMILY TRANSCRIPTIONAL REGULATOR"/>
    <property type="match status" value="1"/>
</dbReference>
<dbReference type="Pfam" id="PF12833">
    <property type="entry name" value="HTH_18"/>
    <property type="match status" value="1"/>
</dbReference>
<evidence type="ECO:0000256" key="1">
    <source>
        <dbReference type="ARBA" id="ARBA00023015"/>
    </source>
</evidence>
<keyword evidence="1" id="KW-0805">Transcription regulation</keyword>
<name>A0A7W5B879_9BURK</name>
<protein>
    <submittedName>
        <fullName evidence="6">AraC-like DNA-binding protein/uncharacterized membrane protein HdeD (DUF308 family)</fullName>
    </submittedName>
</protein>
<proteinExistence type="predicted"/>
<evidence type="ECO:0000256" key="4">
    <source>
        <dbReference type="SAM" id="Phobius"/>
    </source>
</evidence>
<feature type="transmembrane region" description="Helical" evidence="4">
    <location>
        <begin position="50"/>
        <end position="70"/>
    </location>
</feature>
<dbReference type="SMART" id="SM00342">
    <property type="entry name" value="HTH_ARAC"/>
    <property type="match status" value="1"/>
</dbReference>
<dbReference type="RefSeq" id="WP_183440173.1">
    <property type="nucleotide sequence ID" value="NZ_JACHXD010000003.1"/>
</dbReference>
<dbReference type="PRINTS" id="PR00032">
    <property type="entry name" value="HTHARAC"/>
</dbReference>
<keyword evidence="7" id="KW-1185">Reference proteome</keyword>
<dbReference type="InterPro" id="IPR020449">
    <property type="entry name" value="Tscrpt_reg_AraC-type_HTH"/>
</dbReference>
<dbReference type="InterPro" id="IPR018060">
    <property type="entry name" value="HTH_AraC"/>
</dbReference>
<feature type="transmembrane region" description="Helical" evidence="4">
    <location>
        <begin position="82"/>
        <end position="101"/>
    </location>
</feature>
<feature type="transmembrane region" description="Helical" evidence="4">
    <location>
        <begin position="113"/>
        <end position="132"/>
    </location>
</feature>
<dbReference type="PROSITE" id="PS00041">
    <property type="entry name" value="HTH_ARAC_FAMILY_1"/>
    <property type="match status" value="1"/>
</dbReference>
<feature type="domain" description="HTH araC/xylS-type" evidence="5">
    <location>
        <begin position="277"/>
        <end position="383"/>
    </location>
</feature>
<evidence type="ECO:0000256" key="3">
    <source>
        <dbReference type="ARBA" id="ARBA00023163"/>
    </source>
</evidence>
<feature type="transmembrane region" description="Helical" evidence="4">
    <location>
        <begin position="144"/>
        <end position="163"/>
    </location>
</feature>
<dbReference type="Gene3D" id="1.10.10.60">
    <property type="entry name" value="Homeodomain-like"/>
    <property type="match status" value="1"/>
</dbReference>
<feature type="transmembrane region" description="Helical" evidence="4">
    <location>
        <begin position="234"/>
        <end position="255"/>
    </location>
</feature>
<keyword evidence="4" id="KW-1133">Transmembrane helix</keyword>
<reference evidence="6 7" key="1">
    <citation type="submission" date="2020-08" db="EMBL/GenBank/DDBJ databases">
        <title>Genomic Encyclopedia of Type Strains, Phase III (KMG-III): the genomes of soil and plant-associated and newly described type strains.</title>
        <authorList>
            <person name="Whitman W."/>
        </authorList>
    </citation>
    <scope>NUCLEOTIDE SEQUENCE [LARGE SCALE GENOMIC DNA]</scope>
    <source>
        <strain evidence="6 7">CECT 8897</strain>
    </source>
</reference>
<dbReference type="InterPro" id="IPR018062">
    <property type="entry name" value="HTH_AraC-typ_CS"/>
</dbReference>
<dbReference type="PROSITE" id="PS01124">
    <property type="entry name" value="HTH_ARAC_FAMILY_2"/>
    <property type="match status" value="1"/>
</dbReference>
<dbReference type="GO" id="GO:0003700">
    <property type="term" value="F:DNA-binding transcription factor activity"/>
    <property type="evidence" value="ECO:0007669"/>
    <property type="project" value="InterPro"/>
</dbReference>
<sequence length="388" mass="43757">MKDDGHIWLRIATNIQKLMMVIVPCALCHPKDHNDGDVVYILVGMITRQLLFLFSALGAINGIFLAVYFFTRRPRRRADIMLGALLLAVGVRTAKSTFFYFDPSIAIGFRQFGLSACLLIGPLTYLYISYHLADLQQRSEDGRWRLHLGLWSLVIGIGILFPYADYRAIWDYSSYAIHMVWFAYLAASAQALWHARHHLAEPATLITTRTLLPLSVFAGSFLILAAYVSTPLTSYIVGALSFTFFMHIAVLVFLLRKESPVTKEKYQNRRLSEEDAETILSMLDKQMNEQSLHSNPNLTLAQLAKRTGNVPAEVSQVLNDKLKKSFNLYVNEFRIANAKTLLLAEPQLNLETIAERCGFNSSSTFFAVFKKIAGQTPASYRTSTLHST</sequence>
<evidence type="ECO:0000256" key="2">
    <source>
        <dbReference type="ARBA" id="ARBA00023125"/>
    </source>
</evidence>
<dbReference type="GO" id="GO:0043565">
    <property type="term" value="F:sequence-specific DNA binding"/>
    <property type="evidence" value="ECO:0007669"/>
    <property type="project" value="InterPro"/>
</dbReference>
<evidence type="ECO:0000313" key="7">
    <source>
        <dbReference type="Proteomes" id="UP000541535"/>
    </source>
</evidence>
<feature type="transmembrane region" description="Helical" evidence="4">
    <location>
        <begin position="205"/>
        <end position="228"/>
    </location>
</feature>
<dbReference type="SUPFAM" id="SSF46689">
    <property type="entry name" value="Homeodomain-like"/>
    <property type="match status" value="1"/>
</dbReference>
<keyword evidence="2 6" id="KW-0238">DNA-binding</keyword>
<evidence type="ECO:0000259" key="5">
    <source>
        <dbReference type="PROSITE" id="PS01124"/>
    </source>
</evidence>